<evidence type="ECO:0000313" key="2">
    <source>
        <dbReference type="EMBL" id="MFD0796874.1"/>
    </source>
</evidence>
<dbReference type="InterPro" id="IPR011051">
    <property type="entry name" value="RmlC_Cupin_sf"/>
</dbReference>
<proteinExistence type="predicted"/>
<dbReference type="PANTHER" id="PTHR36114:SF1">
    <property type="entry name" value="16.7 KDA PROTEIN IN WHIE LOCUS"/>
    <property type="match status" value="1"/>
</dbReference>
<dbReference type="InterPro" id="IPR052044">
    <property type="entry name" value="PKS_Associated_Protein"/>
</dbReference>
<dbReference type="Gene3D" id="2.60.120.10">
    <property type="entry name" value="Jelly Rolls"/>
    <property type="match status" value="1"/>
</dbReference>
<dbReference type="InterPro" id="IPR014710">
    <property type="entry name" value="RmlC-like_jellyroll"/>
</dbReference>
<dbReference type="SUPFAM" id="SSF51182">
    <property type="entry name" value="RmlC-like cupins"/>
    <property type="match status" value="1"/>
</dbReference>
<accession>A0ABW3B2Q0</accession>
<dbReference type="Proteomes" id="UP001597012">
    <property type="component" value="Unassembled WGS sequence"/>
</dbReference>
<sequence>MEIKKINITHKFSSFDDYWSPKIVGELNNQLVKLAKFKGEFVMHHHENEDELFYVIDGELYIELNNKTLYLQAGEFVVIPKGVSHKPYAPEEVHVLLFEPAATLNTGNVNNSLTVSDPNTI</sequence>
<comment type="caution">
    <text evidence="2">The sequence shown here is derived from an EMBL/GenBank/DDBJ whole genome shotgun (WGS) entry which is preliminary data.</text>
</comment>
<evidence type="ECO:0000313" key="3">
    <source>
        <dbReference type="Proteomes" id="UP001597012"/>
    </source>
</evidence>
<feature type="domain" description="Cupin type-2" evidence="1">
    <location>
        <begin position="38"/>
        <end position="94"/>
    </location>
</feature>
<dbReference type="EMBL" id="JBHTHY010000003">
    <property type="protein sequence ID" value="MFD0796874.1"/>
    <property type="molecule type" value="Genomic_DNA"/>
</dbReference>
<dbReference type="PANTHER" id="PTHR36114">
    <property type="entry name" value="16.7 KDA PROTEIN IN WHIE LOCUS"/>
    <property type="match status" value="1"/>
</dbReference>
<organism evidence="2 3">
    <name type="scientific">Maribacter chungangensis</name>
    <dbReference type="NCBI Taxonomy" id="1069117"/>
    <lineage>
        <taxon>Bacteria</taxon>
        <taxon>Pseudomonadati</taxon>
        <taxon>Bacteroidota</taxon>
        <taxon>Flavobacteriia</taxon>
        <taxon>Flavobacteriales</taxon>
        <taxon>Flavobacteriaceae</taxon>
        <taxon>Maribacter</taxon>
    </lineage>
</organism>
<dbReference type="InterPro" id="IPR013096">
    <property type="entry name" value="Cupin_2"/>
</dbReference>
<reference evidence="3" key="1">
    <citation type="journal article" date="2019" name="Int. J. Syst. Evol. Microbiol.">
        <title>The Global Catalogue of Microorganisms (GCM) 10K type strain sequencing project: providing services to taxonomists for standard genome sequencing and annotation.</title>
        <authorList>
            <consortium name="The Broad Institute Genomics Platform"/>
            <consortium name="The Broad Institute Genome Sequencing Center for Infectious Disease"/>
            <person name="Wu L."/>
            <person name="Ma J."/>
        </authorList>
    </citation>
    <scope>NUCLEOTIDE SEQUENCE [LARGE SCALE GENOMIC DNA]</scope>
    <source>
        <strain evidence="3">CCUG 61948</strain>
    </source>
</reference>
<keyword evidence="3" id="KW-1185">Reference proteome</keyword>
<dbReference type="CDD" id="cd02226">
    <property type="entry name" value="cupin_YdbB-like"/>
    <property type="match status" value="1"/>
</dbReference>
<name>A0ABW3B2Q0_9FLAO</name>
<protein>
    <submittedName>
        <fullName evidence="2">Cupin domain-containing protein</fullName>
    </submittedName>
</protein>
<dbReference type="RefSeq" id="WP_379932827.1">
    <property type="nucleotide sequence ID" value="NZ_JBHTHY010000003.1"/>
</dbReference>
<dbReference type="Pfam" id="PF07883">
    <property type="entry name" value="Cupin_2"/>
    <property type="match status" value="1"/>
</dbReference>
<evidence type="ECO:0000259" key="1">
    <source>
        <dbReference type="Pfam" id="PF07883"/>
    </source>
</evidence>
<gene>
    <name evidence="2" type="ORF">ACFQZJ_05345</name>
</gene>